<comment type="caution">
    <text evidence="3">The sequence shown here is derived from an EMBL/GenBank/DDBJ whole genome shotgun (WGS) entry which is preliminary data.</text>
</comment>
<feature type="domain" description="DUF5753" evidence="2">
    <location>
        <begin position="16"/>
        <end position="83"/>
    </location>
</feature>
<keyword evidence="4" id="KW-1185">Reference proteome</keyword>
<protein>
    <submittedName>
        <fullName evidence="3">Scr1 family TA system antitoxin-like transcriptional regulator</fullName>
    </submittedName>
</protein>
<name>A0ABW6NW62_9NOCA</name>
<accession>A0ABW6NW62</accession>
<evidence type="ECO:0000259" key="2">
    <source>
        <dbReference type="Pfam" id="PF19054"/>
    </source>
</evidence>
<dbReference type="InterPro" id="IPR043917">
    <property type="entry name" value="DUF5753"/>
</dbReference>
<proteinExistence type="predicted"/>
<reference evidence="3 4" key="1">
    <citation type="submission" date="2024-10" db="EMBL/GenBank/DDBJ databases">
        <title>The Natural Products Discovery Center: Release of the First 8490 Sequenced Strains for Exploring Actinobacteria Biosynthetic Diversity.</title>
        <authorList>
            <person name="Kalkreuter E."/>
            <person name="Kautsar S.A."/>
            <person name="Yang D."/>
            <person name="Bader C.D."/>
            <person name="Teijaro C.N."/>
            <person name="Fluegel L."/>
            <person name="Davis C.M."/>
            <person name="Simpson J.R."/>
            <person name="Lauterbach L."/>
            <person name="Steele A.D."/>
            <person name="Gui C."/>
            <person name="Meng S."/>
            <person name="Li G."/>
            <person name="Viehrig K."/>
            <person name="Ye F."/>
            <person name="Su P."/>
            <person name="Kiefer A.F."/>
            <person name="Nichols A."/>
            <person name="Cepeda A.J."/>
            <person name="Yan W."/>
            <person name="Fan B."/>
            <person name="Jiang Y."/>
            <person name="Adhikari A."/>
            <person name="Zheng C.-J."/>
            <person name="Schuster L."/>
            <person name="Cowan T.M."/>
            <person name="Smanski M.J."/>
            <person name="Chevrette M.G."/>
            <person name="De Carvalho L.P.S."/>
            <person name="Shen B."/>
        </authorList>
    </citation>
    <scope>NUCLEOTIDE SEQUENCE [LARGE SCALE GENOMIC DNA]</scope>
    <source>
        <strain evidence="3 4">NPDC004550</strain>
    </source>
</reference>
<dbReference type="Pfam" id="PF19054">
    <property type="entry name" value="DUF5753"/>
    <property type="match status" value="1"/>
</dbReference>
<gene>
    <name evidence="3" type="ORF">ACFYTH_35410</name>
</gene>
<evidence type="ECO:0000313" key="4">
    <source>
        <dbReference type="Proteomes" id="UP001601521"/>
    </source>
</evidence>
<organism evidence="3 4">
    <name type="scientific">Nocardia africana</name>
    <dbReference type="NCBI Taxonomy" id="134964"/>
    <lineage>
        <taxon>Bacteria</taxon>
        <taxon>Bacillati</taxon>
        <taxon>Actinomycetota</taxon>
        <taxon>Actinomycetes</taxon>
        <taxon>Mycobacteriales</taxon>
        <taxon>Nocardiaceae</taxon>
        <taxon>Nocardia</taxon>
    </lineage>
</organism>
<evidence type="ECO:0000313" key="3">
    <source>
        <dbReference type="EMBL" id="MFF0458662.1"/>
    </source>
</evidence>
<dbReference type="RefSeq" id="WP_387256329.1">
    <property type="nucleotide sequence ID" value="NZ_JBIALX010000035.1"/>
</dbReference>
<evidence type="ECO:0000256" key="1">
    <source>
        <dbReference type="SAM" id="MobiDB-lite"/>
    </source>
</evidence>
<dbReference type="Proteomes" id="UP001601521">
    <property type="component" value="Unassembled WGS sequence"/>
</dbReference>
<feature type="region of interest" description="Disordered" evidence="1">
    <location>
        <begin position="84"/>
        <end position="109"/>
    </location>
</feature>
<sequence length="128" mass="13844">MSFPGEHYVTQGGRECTRHRGLSVSTTIHAVGGFGTAAARAMVETVTGSLWVTDPAHVGDYLSLFDSLTERAIQGTDAYALIRNATPPKSNHHPDPDTGFVPASGRHWTPRRFEAPPAPLFLTRPFSS</sequence>
<dbReference type="EMBL" id="JBIALX010000035">
    <property type="protein sequence ID" value="MFF0458662.1"/>
    <property type="molecule type" value="Genomic_DNA"/>
</dbReference>